<proteinExistence type="inferred from homology"/>
<evidence type="ECO:0000256" key="2">
    <source>
        <dbReference type="ARBA" id="ARBA00022552"/>
    </source>
</evidence>
<dbReference type="InterPro" id="IPR023397">
    <property type="entry name" value="SAM-dep_MeTrfase_MraW_recog"/>
</dbReference>
<dbReference type="GO" id="GO:0071424">
    <property type="term" value="F:rRNA (cytosine-N4-)-methyltransferase activity"/>
    <property type="evidence" value="ECO:0007669"/>
    <property type="project" value="UniProtKB-UniRule"/>
</dbReference>
<dbReference type="EMBL" id="MFDO01000018">
    <property type="protein sequence ID" value="OGE65406.1"/>
    <property type="molecule type" value="Genomic_DNA"/>
</dbReference>
<feature type="binding site" evidence="6">
    <location>
        <position position="51"/>
    </location>
    <ligand>
        <name>S-adenosyl-L-methionine</name>
        <dbReference type="ChEBI" id="CHEBI:59789"/>
    </ligand>
</feature>
<keyword evidence="5 6" id="KW-0949">S-adenosyl-L-methionine</keyword>
<organism evidence="7 8">
    <name type="scientific">Candidatus Daviesbacteria bacterium RIFCSPLOWO2_01_FULL_40_24</name>
    <dbReference type="NCBI Taxonomy" id="1797787"/>
    <lineage>
        <taxon>Bacteria</taxon>
        <taxon>Candidatus Daviesiibacteriota</taxon>
    </lineage>
</organism>
<keyword evidence="3 6" id="KW-0489">Methyltransferase</keyword>
<dbReference type="InterPro" id="IPR029063">
    <property type="entry name" value="SAM-dependent_MTases_sf"/>
</dbReference>
<dbReference type="SUPFAM" id="SSF81799">
    <property type="entry name" value="Putative methyltransferase TM0872, insert domain"/>
    <property type="match status" value="1"/>
</dbReference>
<dbReference type="Gene3D" id="3.40.50.150">
    <property type="entry name" value="Vaccinia Virus protein VP39"/>
    <property type="match status" value="1"/>
</dbReference>
<evidence type="ECO:0000313" key="7">
    <source>
        <dbReference type="EMBL" id="OGE65406.1"/>
    </source>
</evidence>
<name>A0A1F5MJ49_9BACT</name>
<comment type="subcellular location">
    <subcellularLocation>
        <location evidence="6">Cytoplasm</location>
    </subcellularLocation>
</comment>
<dbReference type="NCBIfam" id="TIGR00006">
    <property type="entry name" value="16S rRNA (cytosine(1402)-N(4))-methyltransferase RsmH"/>
    <property type="match status" value="1"/>
</dbReference>
<comment type="catalytic activity">
    <reaction evidence="6">
        <text>cytidine(1402) in 16S rRNA + S-adenosyl-L-methionine = N(4)-methylcytidine(1402) in 16S rRNA + S-adenosyl-L-homocysteine + H(+)</text>
        <dbReference type="Rhea" id="RHEA:42928"/>
        <dbReference type="Rhea" id="RHEA-COMP:10286"/>
        <dbReference type="Rhea" id="RHEA-COMP:10287"/>
        <dbReference type="ChEBI" id="CHEBI:15378"/>
        <dbReference type="ChEBI" id="CHEBI:57856"/>
        <dbReference type="ChEBI" id="CHEBI:59789"/>
        <dbReference type="ChEBI" id="CHEBI:74506"/>
        <dbReference type="ChEBI" id="CHEBI:82748"/>
        <dbReference type="EC" id="2.1.1.199"/>
    </reaction>
</comment>
<evidence type="ECO:0000256" key="5">
    <source>
        <dbReference type="ARBA" id="ARBA00022691"/>
    </source>
</evidence>
<comment type="function">
    <text evidence="6">Specifically methylates the N4 position of cytidine in position 1402 (C1402) of 16S rRNA.</text>
</comment>
<evidence type="ECO:0000256" key="6">
    <source>
        <dbReference type="HAMAP-Rule" id="MF_01007"/>
    </source>
</evidence>
<gene>
    <name evidence="6" type="primary">rsmH</name>
    <name evidence="7" type="ORF">A3B49_00780</name>
</gene>
<feature type="binding site" evidence="6">
    <location>
        <begin position="34"/>
        <end position="36"/>
    </location>
    <ligand>
        <name>S-adenosyl-L-methionine</name>
        <dbReference type="ChEBI" id="CHEBI:59789"/>
    </ligand>
</feature>
<dbReference type="Proteomes" id="UP000178017">
    <property type="component" value="Unassembled WGS sequence"/>
</dbReference>
<dbReference type="HAMAP" id="MF_01007">
    <property type="entry name" value="16SrRNA_methyltr_H"/>
    <property type="match status" value="1"/>
</dbReference>
<dbReference type="GO" id="GO:0070475">
    <property type="term" value="P:rRNA base methylation"/>
    <property type="evidence" value="ECO:0007669"/>
    <property type="project" value="UniProtKB-UniRule"/>
</dbReference>
<comment type="similarity">
    <text evidence="1 6">Belongs to the methyltransferase superfamily. RsmH family.</text>
</comment>
<dbReference type="GO" id="GO:0005737">
    <property type="term" value="C:cytoplasm"/>
    <property type="evidence" value="ECO:0007669"/>
    <property type="project" value="UniProtKB-SubCell"/>
</dbReference>
<protein>
    <recommendedName>
        <fullName evidence="6">Ribosomal RNA small subunit methyltransferase H</fullName>
        <ecNumber evidence="6">2.1.1.199</ecNumber>
    </recommendedName>
    <alternativeName>
        <fullName evidence="6">16S rRNA m(4)C1402 methyltransferase</fullName>
    </alternativeName>
    <alternativeName>
        <fullName evidence="6">rRNA (cytosine-N(4)-)-methyltransferase RsmH</fullName>
    </alternativeName>
</protein>
<evidence type="ECO:0000256" key="4">
    <source>
        <dbReference type="ARBA" id="ARBA00022679"/>
    </source>
</evidence>
<keyword evidence="2 6" id="KW-0698">rRNA processing</keyword>
<evidence type="ECO:0000256" key="3">
    <source>
        <dbReference type="ARBA" id="ARBA00022603"/>
    </source>
</evidence>
<feature type="binding site" evidence="6">
    <location>
        <position position="81"/>
    </location>
    <ligand>
        <name>S-adenosyl-L-methionine</name>
        <dbReference type="ChEBI" id="CHEBI:59789"/>
    </ligand>
</feature>
<dbReference type="Pfam" id="PF01795">
    <property type="entry name" value="Methyltransf_5"/>
    <property type="match status" value="1"/>
</dbReference>
<keyword evidence="4 6" id="KW-0808">Transferase</keyword>
<dbReference type="EC" id="2.1.1.199" evidence="6"/>
<dbReference type="AlphaFoldDB" id="A0A1F5MJ49"/>
<feature type="binding site" evidence="6">
    <location>
        <position position="100"/>
    </location>
    <ligand>
        <name>S-adenosyl-L-methionine</name>
        <dbReference type="ChEBI" id="CHEBI:59789"/>
    </ligand>
</feature>
<reference evidence="7 8" key="1">
    <citation type="journal article" date="2016" name="Nat. Commun.">
        <title>Thousands of microbial genomes shed light on interconnected biogeochemical processes in an aquifer system.</title>
        <authorList>
            <person name="Anantharaman K."/>
            <person name="Brown C.T."/>
            <person name="Hug L.A."/>
            <person name="Sharon I."/>
            <person name="Castelle C.J."/>
            <person name="Probst A.J."/>
            <person name="Thomas B.C."/>
            <person name="Singh A."/>
            <person name="Wilkins M.J."/>
            <person name="Karaoz U."/>
            <person name="Brodie E.L."/>
            <person name="Williams K.H."/>
            <person name="Hubbard S.S."/>
            <person name="Banfield J.F."/>
        </authorList>
    </citation>
    <scope>NUCLEOTIDE SEQUENCE [LARGE SCALE GENOMIC DNA]</scope>
</reference>
<sequence length="290" mass="32422">MDDSYHRTVFPREVLDYLDIKERSWYLDVTLGDGGHSIEILKSGGLVVGIDVDPEAIKRAEKRFQSAGIDNSKYKLIQGNFREIDGLIDLQMQFAGCVADLGVSTLQLKVAERGFSLLQNGPLDMRMDPNLAVKAVDLINGLHKGELSELFLNYGEESDAKRIAEAVVNARPITTTTDLVRAVEVVTGKKTGYTHPATQIFQALRIAVNDEMFAIREGLPKIFNFLSPAARFCVISFHSLEDRQVKESFRDLQQLGIGIILTDKPLVPSENEVYENIRSRSAKLRIIEKV</sequence>
<comment type="caution">
    <text evidence="7">The sequence shown here is derived from an EMBL/GenBank/DDBJ whole genome shotgun (WGS) entry which is preliminary data.</text>
</comment>
<dbReference type="InterPro" id="IPR002903">
    <property type="entry name" value="RsmH"/>
</dbReference>
<dbReference type="PIRSF" id="PIRSF004486">
    <property type="entry name" value="MraW"/>
    <property type="match status" value="1"/>
</dbReference>
<keyword evidence="6" id="KW-0963">Cytoplasm</keyword>
<accession>A0A1F5MJ49</accession>
<dbReference type="SUPFAM" id="SSF53335">
    <property type="entry name" value="S-adenosyl-L-methionine-dependent methyltransferases"/>
    <property type="match status" value="1"/>
</dbReference>
<dbReference type="Gene3D" id="1.10.150.170">
    <property type="entry name" value="Putative methyltransferase TM0872, insert domain"/>
    <property type="match status" value="1"/>
</dbReference>
<dbReference type="PANTHER" id="PTHR11265">
    <property type="entry name" value="S-ADENOSYL-METHYLTRANSFERASE MRAW"/>
    <property type="match status" value="1"/>
</dbReference>
<evidence type="ECO:0000313" key="8">
    <source>
        <dbReference type="Proteomes" id="UP000178017"/>
    </source>
</evidence>
<dbReference type="CDD" id="cd02440">
    <property type="entry name" value="AdoMet_MTases"/>
    <property type="match status" value="1"/>
</dbReference>
<evidence type="ECO:0000256" key="1">
    <source>
        <dbReference type="ARBA" id="ARBA00010396"/>
    </source>
</evidence>
<dbReference type="PANTHER" id="PTHR11265:SF0">
    <property type="entry name" value="12S RRNA N4-METHYLCYTIDINE METHYLTRANSFERASE"/>
    <property type="match status" value="1"/>
</dbReference>
<feature type="binding site" evidence="6">
    <location>
        <position position="107"/>
    </location>
    <ligand>
        <name>S-adenosyl-L-methionine</name>
        <dbReference type="ChEBI" id="CHEBI:59789"/>
    </ligand>
</feature>